<dbReference type="Proteomes" id="UP000193067">
    <property type="component" value="Unassembled WGS sequence"/>
</dbReference>
<organism evidence="2 3">
    <name type="scientific">Trametes coccinea (strain BRFM310)</name>
    <name type="common">Pycnoporus coccineus</name>
    <dbReference type="NCBI Taxonomy" id="1353009"/>
    <lineage>
        <taxon>Eukaryota</taxon>
        <taxon>Fungi</taxon>
        <taxon>Dikarya</taxon>
        <taxon>Basidiomycota</taxon>
        <taxon>Agaricomycotina</taxon>
        <taxon>Agaricomycetes</taxon>
        <taxon>Polyporales</taxon>
        <taxon>Polyporaceae</taxon>
        <taxon>Trametes</taxon>
    </lineage>
</organism>
<protein>
    <submittedName>
        <fullName evidence="2">Uncharacterized protein</fullName>
    </submittedName>
</protein>
<dbReference type="AlphaFoldDB" id="A0A1Y2IM08"/>
<feature type="compositionally biased region" description="Polar residues" evidence="1">
    <location>
        <begin position="111"/>
        <end position="191"/>
    </location>
</feature>
<feature type="compositionally biased region" description="Polar residues" evidence="1">
    <location>
        <begin position="22"/>
        <end position="36"/>
    </location>
</feature>
<dbReference type="EMBL" id="KZ084110">
    <property type="protein sequence ID" value="OSD01644.1"/>
    <property type="molecule type" value="Genomic_DNA"/>
</dbReference>
<name>A0A1Y2IM08_TRAC3</name>
<sequence>MSKPYEPHSPFKTPNPLAARTESFNPSSSCSPACNTSPPSPSSHTNTATTGTATDSPGLTSSSPSPLSSEQTSVTNSASSTTTPTSPLPATSNSTSITTTASSSNTSGTSRIPSVSPTSHTESSTSDSPPLVVDTTQSSRSTNAPNGTVSTTAPGSSSGSDMSPTNSSTPVTRESSAGATDATSQRNSPFKNSKHTGVIAAVLRRRRRASRTAPSSEFMQMARNGGTDARLRGGTTPTFARLNGATTPAGDQPLPYSHQDGSVESGSDDPPPLFTEGWFYGYTDPVLDKVREAADMREQYRRRSESFATAREFKLGDDESKGHESEPDDSTEEGDSIFGMAL</sequence>
<proteinExistence type="predicted"/>
<evidence type="ECO:0000313" key="3">
    <source>
        <dbReference type="Proteomes" id="UP000193067"/>
    </source>
</evidence>
<feature type="region of interest" description="Disordered" evidence="1">
    <location>
        <begin position="296"/>
        <end position="342"/>
    </location>
</feature>
<feature type="compositionally biased region" description="Low complexity" evidence="1">
    <location>
        <begin position="42"/>
        <end position="110"/>
    </location>
</feature>
<keyword evidence="3" id="KW-1185">Reference proteome</keyword>
<evidence type="ECO:0000256" key="1">
    <source>
        <dbReference type="SAM" id="MobiDB-lite"/>
    </source>
</evidence>
<feature type="compositionally biased region" description="Basic and acidic residues" evidence="1">
    <location>
        <begin position="296"/>
        <end position="325"/>
    </location>
</feature>
<dbReference type="OrthoDB" id="10630280at2759"/>
<gene>
    <name evidence="2" type="ORF">PYCCODRAFT_502507</name>
</gene>
<dbReference type="STRING" id="1353009.A0A1Y2IM08"/>
<feature type="region of interest" description="Disordered" evidence="1">
    <location>
        <begin position="1"/>
        <end position="275"/>
    </location>
</feature>
<evidence type="ECO:0000313" key="2">
    <source>
        <dbReference type="EMBL" id="OSD01644.1"/>
    </source>
</evidence>
<reference evidence="2 3" key="1">
    <citation type="journal article" date="2015" name="Biotechnol. Biofuels">
        <title>Enhanced degradation of softwood versus hardwood by the white-rot fungus Pycnoporus coccineus.</title>
        <authorList>
            <person name="Couturier M."/>
            <person name="Navarro D."/>
            <person name="Chevret D."/>
            <person name="Henrissat B."/>
            <person name="Piumi F."/>
            <person name="Ruiz-Duenas F.J."/>
            <person name="Martinez A.T."/>
            <person name="Grigoriev I.V."/>
            <person name="Riley R."/>
            <person name="Lipzen A."/>
            <person name="Berrin J.G."/>
            <person name="Master E.R."/>
            <person name="Rosso M.N."/>
        </authorList>
    </citation>
    <scope>NUCLEOTIDE SEQUENCE [LARGE SCALE GENOMIC DNA]</scope>
    <source>
        <strain evidence="2 3">BRFM310</strain>
    </source>
</reference>
<accession>A0A1Y2IM08</accession>
<feature type="compositionally biased region" description="Acidic residues" evidence="1">
    <location>
        <begin position="326"/>
        <end position="335"/>
    </location>
</feature>